<comment type="caution">
    <text evidence="3">The sequence shown here is derived from an EMBL/GenBank/DDBJ whole genome shotgun (WGS) entry which is preliminary data.</text>
</comment>
<proteinExistence type="predicted"/>
<keyword evidence="1" id="KW-0812">Transmembrane</keyword>
<dbReference type="PROSITE" id="PS50234">
    <property type="entry name" value="VWFA"/>
    <property type="match status" value="1"/>
</dbReference>
<evidence type="ECO:0000313" key="3">
    <source>
        <dbReference type="EMBL" id="HIZ35722.1"/>
    </source>
</evidence>
<dbReference type="EMBL" id="DXBY01000137">
    <property type="protein sequence ID" value="HIZ35722.1"/>
    <property type="molecule type" value="Genomic_DNA"/>
</dbReference>
<dbReference type="SUPFAM" id="SSF53300">
    <property type="entry name" value="vWA-like"/>
    <property type="match status" value="1"/>
</dbReference>
<organism evidence="3 4">
    <name type="scientific">Candidatus Ruania gallistercoris</name>
    <dbReference type="NCBI Taxonomy" id="2838746"/>
    <lineage>
        <taxon>Bacteria</taxon>
        <taxon>Bacillati</taxon>
        <taxon>Actinomycetota</taxon>
        <taxon>Actinomycetes</taxon>
        <taxon>Micrococcales</taxon>
        <taxon>Ruaniaceae</taxon>
        <taxon>Ruania</taxon>
    </lineage>
</organism>
<dbReference type="SMART" id="SM00327">
    <property type="entry name" value="VWA"/>
    <property type="match status" value="1"/>
</dbReference>
<dbReference type="InterPro" id="IPR002035">
    <property type="entry name" value="VWF_A"/>
</dbReference>
<evidence type="ECO:0000256" key="1">
    <source>
        <dbReference type="SAM" id="Phobius"/>
    </source>
</evidence>
<dbReference type="Proteomes" id="UP000824037">
    <property type="component" value="Unassembled WGS sequence"/>
</dbReference>
<dbReference type="AlphaFoldDB" id="A0A9D2J4A0"/>
<dbReference type="Gene3D" id="3.40.50.410">
    <property type="entry name" value="von Willebrand factor, type A domain"/>
    <property type="match status" value="1"/>
</dbReference>
<evidence type="ECO:0000313" key="4">
    <source>
        <dbReference type="Proteomes" id="UP000824037"/>
    </source>
</evidence>
<name>A0A9D2J4A0_9MICO</name>
<gene>
    <name evidence="3" type="ORF">H9815_08080</name>
</gene>
<keyword evidence="1" id="KW-0472">Membrane</keyword>
<reference evidence="3" key="1">
    <citation type="journal article" date="2021" name="PeerJ">
        <title>Extensive microbial diversity within the chicken gut microbiome revealed by metagenomics and culture.</title>
        <authorList>
            <person name="Gilroy R."/>
            <person name="Ravi A."/>
            <person name="Getino M."/>
            <person name="Pursley I."/>
            <person name="Horton D.L."/>
            <person name="Alikhan N.F."/>
            <person name="Baker D."/>
            <person name="Gharbi K."/>
            <person name="Hall N."/>
            <person name="Watson M."/>
            <person name="Adriaenssens E.M."/>
            <person name="Foster-Nyarko E."/>
            <person name="Jarju S."/>
            <person name="Secka A."/>
            <person name="Antonio M."/>
            <person name="Oren A."/>
            <person name="Chaudhuri R.R."/>
            <person name="La Ragione R."/>
            <person name="Hildebrand F."/>
            <person name="Pallen M.J."/>
        </authorList>
    </citation>
    <scope>NUCLEOTIDE SEQUENCE</scope>
    <source>
        <strain evidence="3">ChiGjej4B4-7305</strain>
    </source>
</reference>
<protein>
    <submittedName>
        <fullName evidence="3">VWA domain-containing protein</fullName>
    </submittedName>
</protein>
<feature type="domain" description="VWFA" evidence="2">
    <location>
        <begin position="99"/>
        <end position="302"/>
    </location>
</feature>
<feature type="transmembrane region" description="Helical" evidence="1">
    <location>
        <begin position="62"/>
        <end position="83"/>
    </location>
</feature>
<sequence>MTSTLMHGWAIPVIIAVVLAALVLGWFARSARRERQRVRWVANASYLTSLPSFKSRMSRYRMFLAGMAVVLIGAAVVTSVLAARPVDKQTRAEELATRDIVLCLDVSGSMIEYDTEIVERFLELLPSFHGERIALSIFNSTSRTVFPLTDDYTLVEEQLTEAAEALDFDVDSLDDYSYDPAALDRLLHFLAGTEGMGQDVSSLVGDGLATCATAFDLEDEERSRSIILATDNEVFGEPLYTVPEAAELVGERDITLHGFYAGTVTSTSAAQEKEYRDAVEAGGGLFFASDDPEAVSGIIDQISAQQAVDLEADPDVIITDRPEEYYPWLVATLGIYLLAVWRLRS</sequence>
<reference evidence="3" key="2">
    <citation type="submission" date="2021-04" db="EMBL/GenBank/DDBJ databases">
        <authorList>
            <person name="Gilroy R."/>
        </authorList>
    </citation>
    <scope>NUCLEOTIDE SEQUENCE</scope>
    <source>
        <strain evidence="3">ChiGjej4B4-7305</strain>
    </source>
</reference>
<accession>A0A9D2J4A0</accession>
<dbReference type="InterPro" id="IPR036465">
    <property type="entry name" value="vWFA_dom_sf"/>
</dbReference>
<keyword evidence="1" id="KW-1133">Transmembrane helix</keyword>
<feature type="transmembrane region" description="Helical" evidence="1">
    <location>
        <begin position="6"/>
        <end position="27"/>
    </location>
</feature>
<evidence type="ECO:0000259" key="2">
    <source>
        <dbReference type="PROSITE" id="PS50234"/>
    </source>
</evidence>